<evidence type="ECO:0000256" key="3">
    <source>
        <dbReference type="ARBA" id="ARBA00022692"/>
    </source>
</evidence>
<comment type="subcellular location">
    <subcellularLocation>
        <location evidence="1">Cell membrane</location>
        <topology evidence="1">Multi-pass membrane protein</topology>
    </subcellularLocation>
</comment>
<organism evidence="7 8">
    <name type="scientific">Ketobacter alkanivorans</name>
    <dbReference type="NCBI Taxonomy" id="1917421"/>
    <lineage>
        <taxon>Bacteria</taxon>
        <taxon>Pseudomonadati</taxon>
        <taxon>Pseudomonadota</taxon>
        <taxon>Gammaproteobacteria</taxon>
        <taxon>Pseudomonadales</taxon>
        <taxon>Ketobacteraceae</taxon>
        <taxon>Ketobacter</taxon>
    </lineage>
</organism>
<evidence type="ECO:0000256" key="4">
    <source>
        <dbReference type="ARBA" id="ARBA00022989"/>
    </source>
</evidence>
<dbReference type="InterPro" id="IPR003841">
    <property type="entry name" value="Na/Pi_transpt"/>
</dbReference>
<dbReference type="Proteomes" id="UP000235116">
    <property type="component" value="Chromosome"/>
</dbReference>
<evidence type="ECO:0008006" key="9">
    <source>
        <dbReference type="Google" id="ProtNLM"/>
    </source>
</evidence>
<dbReference type="KEGG" id="kak:Kalk_14550"/>
<keyword evidence="2" id="KW-1003">Cell membrane</keyword>
<feature type="transmembrane region" description="Helical" evidence="6">
    <location>
        <begin position="82"/>
        <end position="104"/>
    </location>
</feature>
<keyword evidence="4 6" id="KW-1133">Transmembrane helix</keyword>
<evidence type="ECO:0000313" key="7">
    <source>
        <dbReference type="EMBL" id="AUM13566.1"/>
    </source>
</evidence>
<evidence type="ECO:0000256" key="2">
    <source>
        <dbReference type="ARBA" id="ARBA00022475"/>
    </source>
</evidence>
<dbReference type="Pfam" id="PF02690">
    <property type="entry name" value="Na_Pi_cotrans"/>
    <property type="match status" value="2"/>
</dbReference>
<evidence type="ECO:0000256" key="1">
    <source>
        <dbReference type="ARBA" id="ARBA00004651"/>
    </source>
</evidence>
<feature type="transmembrane region" description="Helical" evidence="6">
    <location>
        <begin position="136"/>
        <end position="153"/>
    </location>
</feature>
<evidence type="ECO:0000313" key="8">
    <source>
        <dbReference type="Proteomes" id="UP000235116"/>
    </source>
</evidence>
<dbReference type="OrthoDB" id="9763003at2"/>
<name>A0A2K9LMI2_9GAMM</name>
<reference evidence="8" key="1">
    <citation type="submission" date="2017-08" db="EMBL/GenBank/DDBJ databases">
        <title>Direct submision.</title>
        <authorList>
            <person name="Kim S.-J."/>
            <person name="Rhee S.-K."/>
        </authorList>
    </citation>
    <scope>NUCLEOTIDE SEQUENCE [LARGE SCALE GENOMIC DNA]</scope>
    <source>
        <strain evidence="8">GI5</strain>
    </source>
</reference>
<feature type="transmembrane region" description="Helical" evidence="6">
    <location>
        <begin position="51"/>
        <end position="75"/>
    </location>
</feature>
<feature type="transmembrane region" description="Helical" evidence="6">
    <location>
        <begin position="244"/>
        <end position="267"/>
    </location>
</feature>
<dbReference type="GO" id="GO:0005886">
    <property type="term" value="C:plasma membrane"/>
    <property type="evidence" value="ECO:0007669"/>
    <property type="project" value="UniProtKB-SubCell"/>
</dbReference>
<keyword evidence="8" id="KW-1185">Reference proteome</keyword>
<feature type="transmembrane region" description="Helical" evidence="6">
    <location>
        <begin position="279"/>
        <end position="301"/>
    </location>
</feature>
<dbReference type="NCBIfam" id="NF037997">
    <property type="entry name" value="Na_Pi_symport"/>
    <property type="match status" value="1"/>
</dbReference>
<evidence type="ECO:0000256" key="6">
    <source>
        <dbReference type="SAM" id="Phobius"/>
    </source>
</evidence>
<dbReference type="GO" id="GO:0044341">
    <property type="term" value="P:sodium-dependent phosphate transport"/>
    <property type="evidence" value="ECO:0007669"/>
    <property type="project" value="InterPro"/>
</dbReference>
<protein>
    <recommendedName>
        <fullName evidence="9">Sodium:phosphate symporter</fullName>
    </recommendedName>
</protein>
<dbReference type="PANTHER" id="PTHR10010">
    <property type="entry name" value="SOLUTE CARRIER FAMILY 34 SODIUM PHOSPHATE , MEMBER 2-RELATED"/>
    <property type="match status" value="1"/>
</dbReference>
<dbReference type="EMBL" id="CP022684">
    <property type="protein sequence ID" value="AUM13566.1"/>
    <property type="molecule type" value="Genomic_DNA"/>
</dbReference>
<dbReference type="PANTHER" id="PTHR10010:SF46">
    <property type="entry name" value="SODIUM-DEPENDENT PHOSPHATE TRANSPORT PROTEIN 2B"/>
    <property type="match status" value="1"/>
</dbReference>
<dbReference type="GO" id="GO:0005436">
    <property type="term" value="F:sodium:phosphate symporter activity"/>
    <property type="evidence" value="ECO:0007669"/>
    <property type="project" value="InterPro"/>
</dbReference>
<accession>A0A2K9LMI2</accession>
<feature type="transmembrane region" description="Helical" evidence="6">
    <location>
        <begin position="110"/>
        <end position="129"/>
    </location>
</feature>
<dbReference type="AlphaFoldDB" id="A0A2K9LMI2"/>
<sequence length="553" mass="60081">MSLSLSIVMFLAGLGLFLFGMSQLEEALKVLSSTSFRRFLRRTTSNPVSSMLGGTLTTMLVQSSSMVGLMMMALVGAGVIPLYNAVGVVLGANLGTTFTGWIVATLGFKLDLATLAVPLMGAGALWSVLLARREYWLAWGRLVLGLGLLLFGLDAMKGSMEAVSALFDVSVLQGYPAILYLLVGVLFAALIQSSSAAMMITLSALNAGIVDLPSAAALVIGADLGTTSTLMLGGMTGSAIKKQLALAHVLINVVTAVLAFSLLPLLLPLIQSSGLSDPLYHLVAFHSGFNLIGILLMLPFIKPFSHFLERRFLESEEDVRTYIQNVPVTVVSEAVDAVRKEVECLLVRVVALALQNMKLDGSSLELEDELQQRLDKALIDAGSFESRYDDIKTLEGEILEFCGAVQAGTVTPEQVKCLHRYLNSARHGVYAAKSQKDIRTNLVELRRSERPTLVQFYQDQMAQQALQLSALLTLLTTEHKPGHLREALDGLRERNRAAHYATQQALFVRGLHEGADERETSTLLNVNREFRASIHNFSKAIGFLRLQDEALVD</sequence>
<gene>
    <name evidence="7" type="ORF">Kalk_14550</name>
</gene>
<keyword evidence="5 6" id="KW-0472">Membrane</keyword>
<dbReference type="RefSeq" id="WP_101894941.1">
    <property type="nucleotide sequence ID" value="NZ_CP022684.1"/>
</dbReference>
<proteinExistence type="predicted"/>
<keyword evidence="3 6" id="KW-0812">Transmembrane</keyword>
<feature type="transmembrane region" description="Helical" evidence="6">
    <location>
        <begin position="173"/>
        <end position="191"/>
    </location>
</feature>
<evidence type="ECO:0000256" key="5">
    <source>
        <dbReference type="ARBA" id="ARBA00023136"/>
    </source>
</evidence>